<protein>
    <submittedName>
        <fullName evidence="1">Uncharacterized protein</fullName>
    </submittedName>
</protein>
<evidence type="ECO:0000313" key="1">
    <source>
        <dbReference type="EMBL" id="KAF3698242.1"/>
    </source>
</evidence>
<dbReference type="AlphaFoldDB" id="A0A6G1Q6V0"/>
<accession>A0A6G1Q6V0</accession>
<evidence type="ECO:0000313" key="2">
    <source>
        <dbReference type="Proteomes" id="UP000503349"/>
    </source>
</evidence>
<organism evidence="1 2">
    <name type="scientific">Channa argus</name>
    <name type="common">Northern snakehead</name>
    <name type="synonym">Ophicephalus argus</name>
    <dbReference type="NCBI Taxonomy" id="215402"/>
    <lineage>
        <taxon>Eukaryota</taxon>
        <taxon>Metazoa</taxon>
        <taxon>Chordata</taxon>
        <taxon>Craniata</taxon>
        <taxon>Vertebrata</taxon>
        <taxon>Euteleostomi</taxon>
        <taxon>Actinopterygii</taxon>
        <taxon>Neopterygii</taxon>
        <taxon>Teleostei</taxon>
        <taxon>Neoteleostei</taxon>
        <taxon>Acanthomorphata</taxon>
        <taxon>Anabantaria</taxon>
        <taxon>Anabantiformes</taxon>
        <taxon>Channoidei</taxon>
        <taxon>Channidae</taxon>
        <taxon>Channa</taxon>
    </lineage>
</organism>
<reference evidence="2" key="2">
    <citation type="submission" date="2019-02" db="EMBL/GenBank/DDBJ databases">
        <title>Opniocepnalus argus Var Kimnra genome.</title>
        <authorList>
            <person name="Zhou C."/>
            <person name="Xiao S."/>
        </authorList>
    </citation>
    <scope>NUCLEOTIDE SEQUENCE [LARGE SCALE GENOMIC DNA]</scope>
</reference>
<dbReference type="Proteomes" id="UP000503349">
    <property type="component" value="Chromosome 13"/>
</dbReference>
<keyword evidence="2" id="KW-1185">Reference proteome</keyword>
<name>A0A6G1Q6V0_CHAAH</name>
<reference evidence="1 2" key="1">
    <citation type="submission" date="2019-02" db="EMBL/GenBank/DDBJ databases">
        <title>Opniocepnalus argus genome.</title>
        <authorList>
            <person name="Zhou C."/>
            <person name="Xiao S."/>
        </authorList>
    </citation>
    <scope>NUCLEOTIDE SEQUENCE [LARGE SCALE GENOMIC DNA]</scope>
    <source>
        <strain evidence="1">OARG1902GOOAL</strain>
        <tissue evidence="1">Muscle</tissue>
    </source>
</reference>
<sequence length="51" mass="5501">MQVKCKGVTLNAKNASIVTPQSLQSLVRSYVANGVSDGDHLTTESEDYCLE</sequence>
<gene>
    <name evidence="1" type="ORF">EXN66_Car013923</name>
</gene>
<proteinExistence type="predicted"/>
<dbReference type="EMBL" id="CM015724">
    <property type="protein sequence ID" value="KAF3698242.1"/>
    <property type="molecule type" value="Genomic_DNA"/>
</dbReference>